<accession>A0A975ZQ96</accession>
<dbReference type="Proteomes" id="UP000182932">
    <property type="component" value="Unassembled WGS sequence"/>
</dbReference>
<reference evidence="1 2" key="1">
    <citation type="submission" date="2016-10" db="EMBL/GenBank/DDBJ databases">
        <authorList>
            <person name="Varghese N."/>
            <person name="Submissions S."/>
        </authorList>
    </citation>
    <scope>NUCLEOTIDE SEQUENCE [LARGE SCALE GENOMIC DNA]</scope>
    <source>
        <strain evidence="1 2">FF3</strain>
    </source>
</reference>
<evidence type="ECO:0000313" key="2">
    <source>
        <dbReference type="Proteomes" id="UP000182932"/>
    </source>
</evidence>
<organism evidence="1 2">
    <name type="scientific">Marinovum algicola</name>
    <dbReference type="NCBI Taxonomy" id="42444"/>
    <lineage>
        <taxon>Bacteria</taxon>
        <taxon>Pseudomonadati</taxon>
        <taxon>Pseudomonadota</taxon>
        <taxon>Alphaproteobacteria</taxon>
        <taxon>Rhodobacterales</taxon>
        <taxon>Roseobacteraceae</taxon>
        <taxon>Marinovum</taxon>
    </lineage>
</organism>
<gene>
    <name evidence="1" type="ORF">SAMN04487940_1204</name>
</gene>
<keyword evidence="2" id="KW-1185">Reference proteome</keyword>
<evidence type="ECO:0000313" key="1">
    <source>
        <dbReference type="EMBL" id="SEK03580.1"/>
    </source>
</evidence>
<dbReference type="EMBL" id="FNYY01000020">
    <property type="protein sequence ID" value="SEK03580.1"/>
    <property type="molecule type" value="Genomic_DNA"/>
</dbReference>
<protein>
    <submittedName>
        <fullName evidence="1">Uncharacterized protein</fullName>
    </submittedName>
</protein>
<dbReference type="RefSeq" id="WP_074838653.1">
    <property type="nucleotide sequence ID" value="NZ_FNYY01000020.1"/>
</dbReference>
<comment type="caution">
    <text evidence="1">The sequence shown here is derived from an EMBL/GenBank/DDBJ whole genome shotgun (WGS) entry which is preliminary data.</text>
</comment>
<name>A0A975ZQ96_9RHOB</name>
<dbReference type="GeneID" id="80820306"/>
<proteinExistence type="predicted"/>
<sequence length="83" mass="9730">MKFEKRIRGRQWSAKLETLTNCCIQNPCRREDRNTWIALEPDMLAITAIERPENLHVRAKIGMPSIMNPINLPDMGRMNGNWH</sequence>
<dbReference type="AlphaFoldDB" id="A0A975ZQ96"/>